<feature type="non-terminal residue" evidence="1">
    <location>
        <position position="45"/>
    </location>
</feature>
<dbReference type="AlphaFoldDB" id="A0A382AZK6"/>
<reference evidence="1" key="1">
    <citation type="submission" date="2018-05" db="EMBL/GenBank/DDBJ databases">
        <authorList>
            <person name="Lanie J.A."/>
            <person name="Ng W.-L."/>
            <person name="Kazmierczak K.M."/>
            <person name="Andrzejewski T.M."/>
            <person name="Davidsen T.M."/>
            <person name="Wayne K.J."/>
            <person name="Tettelin H."/>
            <person name="Glass J.I."/>
            <person name="Rusch D."/>
            <person name="Podicherti R."/>
            <person name="Tsui H.-C.T."/>
            <person name="Winkler M.E."/>
        </authorList>
    </citation>
    <scope>NUCLEOTIDE SEQUENCE</scope>
</reference>
<evidence type="ECO:0000313" key="1">
    <source>
        <dbReference type="EMBL" id="SVB06908.1"/>
    </source>
</evidence>
<protein>
    <submittedName>
        <fullName evidence="1">Uncharacterized protein</fullName>
    </submittedName>
</protein>
<proteinExistence type="predicted"/>
<name>A0A382AZK6_9ZZZZ</name>
<dbReference type="EMBL" id="UINC01027524">
    <property type="protein sequence ID" value="SVB06908.1"/>
    <property type="molecule type" value="Genomic_DNA"/>
</dbReference>
<sequence length="45" mass="5405">MRSPVRPVIQDLAPLFFCVSVEFNRDRIEVTGRFWFELKVTHRVL</sequence>
<organism evidence="1">
    <name type="scientific">marine metagenome</name>
    <dbReference type="NCBI Taxonomy" id="408172"/>
    <lineage>
        <taxon>unclassified sequences</taxon>
        <taxon>metagenomes</taxon>
        <taxon>ecological metagenomes</taxon>
    </lineage>
</organism>
<gene>
    <name evidence="1" type="ORF">METZ01_LOCUS159762</name>
</gene>
<accession>A0A382AZK6</accession>